<evidence type="ECO:0000256" key="3">
    <source>
        <dbReference type="ARBA" id="ARBA00022448"/>
    </source>
</evidence>
<evidence type="ECO:0000256" key="2">
    <source>
        <dbReference type="ARBA" id="ARBA00007613"/>
    </source>
</evidence>
<proteinExistence type="inferred from homology"/>
<dbReference type="PANTHER" id="PTHR30026:SF20">
    <property type="entry name" value="OUTER MEMBRANE PROTEIN TOLC"/>
    <property type="match status" value="1"/>
</dbReference>
<dbReference type="InterPro" id="IPR003423">
    <property type="entry name" value="OMP_efflux"/>
</dbReference>
<comment type="similarity">
    <text evidence="2">Belongs to the outer membrane factor (OMF) (TC 1.B.17) family.</text>
</comment>
<reference evidence="8 9" key="1">
    <citation type="submission" date="2018-07" db="EMBL/GenBank/DDBJ databases">
        <title>Leeuwenhoekiella genomics.</title>
        <authorList>
            <person name="Tahon G."/>
            <person name="Willems A."/>
        </authorList>
    </citation>
    <scope>NUCLEOTIDE SEQUENCE [LARGE SCALE GENOMIC DNA]</scope>
    <source>
        <strain evidence="8 9">LMG 1345</strain>
    </source>
</reference>
<dbReference type="GO" id="GO:0015562">
    <property type="term" value="F:efflux transmembrane transporter activity"/>
    <property type="evidence" value="ECO:0007669"/>
    <property type="project" value="InterPro"/>
</dbReference>
<sequence length="489" mass="54263">MHCGLCCNASIIINQKTMFYRLFLVVLLGVSFLKLNAQEQSKSLNLEQSIALALANNLDLKTADLNAETEAIRYKQSRNALLPGLNADYNLGLSNGRSIDPFTNAYVNEQLTYSNAGLSLSATVFNGFRLLNTLKQSSLNKAAAVMEHKEAQQNLILDVTLAFLQVLNSRELLKLAQSRVLTSQEQLQRLAKMQEEETGDPAAYRDLQGQVATDEASVAEAHNNLKNAVTSLETLLNANVNINADELTLLLDFQEREDTAAAIYEEALLNLASVRAKELRLEAATKGVVVARSQYSPEIRVFANLGTNYSSAARVFDDAGTQLKQTGDFVTVSGTEYSVFTEENLFDASTISYTDQFNNNLNSTAGVSVSIPLFNGFQAKNAVQLQKIEKDQAKLNLEQTKLSLKQNIQQAYNDTEAAYIRLTKLTEQEAAFEDSFRINETRFNLGVSTSVEYLISKNKLDNARINLTTVKYEYVLRNKVLEYYKGGVN</sequence>
<evidence type="ECO:0000256" key="6">
    <source>
        <dbReference type="ARBA" id="ARBA00023136"/>
    </source>
</evidence>
<evidence type="ECO:0000313" key="8">
    <source>
        <dbReference type="EMBL" id="RXG31969.1"/>
    </source>
</evidence>
<evidence type="ECO:0000256" key="5">
    <source>
        <dbReference type="ARBA" id="ARBA00022692"/>
    </source>
</evidence>
<dbReference type="GO" id="GO:0015288">
    <property type="term" value="F:porin activity"/>
    <property type="evidence" value="ECO:0007669"/>
    <property type="project" value="TreeGrafter"/>
</dbReference>
<dbReference type="STRING" id="1122159.SAMN02745246_01328"/>
<dbReference type="Gene3D" id="1.20.1600.10">
    <property type="entry name" value="Outer membrane efflux proteins (OEP)"/>
    <property type="match status" value="1"/>
</dbReference>
<evidence type="ECO:0000256" key="7">
    <source>
        <dbReference type="ARBA" id="ARBA00023237"/>
    </source>
</evidence>
<dbReference type="AlphaFoldDB" id="A0A4Q0PN53"/>
<keyword evidence="5" id="KW-0812">Transmembrane</keyword>
<dbReference type="GO" id="GO:1990281">
    <property type="term" value="C:efflux pump complex"/>
    <property type="evidence" value="ECO:0007669"/>
    <property type="project" value="TreeGrafter"/>
</dbReference>
<dbReference type="InterPro" id="IPR051906">
    <property type="entry name" value="TolC-like"/>
</dbReference>
<comment type="caution">
    <text evidence="8">The sequence shown here is derived from an EMBL/GenBank/DDBJ whole genome shotgun (WGS) entry which is preliminary data.</text>
</comment>
<evidence type="ECO:0000256" key="4">
    <source>
        <dbReference type="ARBA" id="ARBA00022452"/>
    </source>
</evidence>
<dbReference type="SUPFAM" id="SSF56954">
    <property type="entry name" value="Outer membrane efflux proteins (OEP)"/>
    <property type="match status" value="1"/>
</dbReference>
<dbReference type="EMBL" id="QOVL01000005">
    <property type="protein sequence ID" value="RXG31969.1"/>
    <property type="molecule type" value="Genomic_DNA"/>
</dbReference>
<name>A0A4Q0PN53_9FLAO</name>
<accession>A0A4Q0PN53</accession>
<protein>
    <submittedName>
        <fullName evidence="8">Outer membrane protein</fullName>
    </submittedName>
</protein>
<dbReference type="GO" id="GO:0009279">
    <property type="term" value="C:cell outer membrane"/>
    <property type="evidence" value="ECO:0007669"/>
    <property type="project" value="UniProtKB-SubCell"/>
</dbReference>
<evidence type="ECO:0000256" key="1">
    <source>
        <dbReference type="ARBA" id="ARBA00004442"/>
    </source>
</evidence>
<keyword evidence="6" id="KW-0472">Membrane</keyword>
<evidence type="ECO:0000313" key="9">
    <source>
        <dbReference type="Proteomes" id="UP000290608"/>
    </source>
</evidence>
<dbReference type="Proteomes" id="UP000290608">
    <property type="component" value="Unassembled WGS sequence"/>
</dbReference>
<gene>
    <name evidence="8" type="ORF">DSL99_1271</name>
</gene>
<comment type="subcellular location">
    <subcellularLocation>
        <location evidence="1">Cell outer membrane</location>
    </subcellularLocation>
</comment>
<dbReference type="PANTHER" id="PTHR30026">
    <property type="entry name" value="OUTER MEMBRANE PROTEIN TOLC"/>
    <property type="match status" value="1"/>
</dbReference>
<organism evidence="8 9">
    <name type="scientific">Leeuwenhoekiella marinoflava</name>
    <dbReference type="NCBI Taxonomy" id="988"/>
    <lineage>
        <taxon>Bacteria</taxon>
        <taxon>Pseudomonadati</taxon>
        <taxon>Bacteroidota</taxon>
        <taxon>Flavobacteriia</taxon>
        <taxon>Flavobacteriales</taxon>
        <taxon>Flavobacteriaceae</taxon>
        <taxon>Leeuwenhoekiella</taxon>
    </lineage>
</organism>
<keyword evidence="4" id="KW-1134">Transmembrane beta strand</keyword>
<dbReference type="Pfam" id="PF02321">
    <property type="entry name" value="OEP"/>
    <property type="match status" value="2"/>
</dbReference>
<keyword evidence="3" id="KW-0813">Transport</keyword>
<keyword evidence="7" id="KW-0998">Cell outer membrane</keyword>